<sequence length="110" mass="12937">MPVTHSFVFLVWKRYYRSLSFFLLETALGLDFDIARGVFFMGNGLGLRPGFRHCKEWPWTLTWILTLQGTALNFNLDFDIKTAWTLAWRTLNCKTGMTLNWTLKLSFLFC</sequence>
<protein>
    <submittedName>
        <fullName evidence="1">Uncharacterized protein</fullName>
    </submittedName>
</protein>
<dbReference type="EMBL" id="AUPC02000149">
    <property type="protein sequence ID" value="POG68627.1"/>
    <property type="molecule type" value="Genomic_DNA"/>
</dbReference>
<dbReference type="Proteomes" id="UP000018888">
    <property type="component" value="Unassembled WGS sequence"/>
</dbReference>
<proteinExistence type="predicted"/>
<organism evidence="1 2">
    <name type="scientific">Rhizophagus irregularis (strain DAOM 181602 / DAOM 197198 / MUCL 43194)</name>
    <name type="common">Arbuscular mycorrhizal fungus</name>
    <name type="synonym">Glomus intraradices</name>
    <dbReference type="NCBI Taxonomy" id="747089"/>
    <lineage>
        <taxon>Eukaryota</taxon>
        <taxon>Fungi</taxon>
        <taxon>Fungi incertae sedis</taxon>
        <taxon>Mucoromycota</taxon>
        <taxon>Glomeromycotina</taxon>
        <taxon>Glomeromycetes</taxon>
        <taxon>Glomerales</taxon>
        <taxon>Glomeraceae</taxon>
        <taxon>Rhizophagus</taxon>
    </lineage>
</organism>
<gene>
    <name evidence="1" type="ORF">GLOIN_2v1480597</name>
</gene>
<comment type="caution">
    <text evidence="1">The sequence shown here is derived from an EMBL/GenBank/DDBJ whole genome shotgun (WGS) entry which is preliminary data.</text>
</comment>
<dbReference type="AlphaFoldDB" id="A0A2P4PTC9"/>
<keyword evidence="2" id="KW-1185">Reference proteome</keyword>
<evidence type="ECO:0000313" key="1">
    <source>
        <dbReference type="EMBL" id="POG68627.1"/>
    </source>
</evidence>
<accession>A0A2P4PTC9</accession>
<name>A0A2P4PTC9_RHIID</name>
<reference evidence="1 2" key="1">
    <citation type="journal article" date="2013" name="Proc. Natl. Acad. Sci. U.S.A.">
        <title>Genome of an arbuscular mycorrhizal fungus provides insight into the oldest plant symbiosis.</title>
        <authorList>
            <person name="Tisserant E."/>
            <person name="Malbreil M."/>
            <person name="Kuo A."/>
            <person name="Kohler A."/>
            <person name="Symeonidi A."/>
            <person name="Balestrini R."/>
            <person name="Charron P."/>
            <person name="Duensing N."/>
            <person name="Frei Dit Frey N."/>
            <person name="Gianinazzi-Pearson V."/>
            <person name="Gilbert L.B."/>
            <person name="Handa Y."/>
            <person name="Herr J.R."/>
            <person name="Hijri M."/>
            <person name="Koul R."/>
            <person name="Kawaguchi M."/>
            <person name="Krajinski F."/>
            <person name="Lammers P.J."/>
            <person name="Masclaux F.G."/>
            <person name="Murat C."/>
            <person name="Morin E."/>
            <person name="Ndikumana S."/>
            <person name="Pagni M."/>
            <person name="Petitpierre D."/>
            <person name="Requena N."/>
            <person name="Rosikiewicz P."/>
            <person name="Riley R."/>
            <person name="Saito K."/>
            <person name="San Clemente H."/>
            <person name="Shapiro H."/>
            <person name="van Tuinen D."/>
            <person name="Becard G."/>
            <person name="Bonfante P."/>
            <person name="Paszkowski U."/>
            <person name="Shachar-Hill Y.Y."/>
            <person name="Tuskan G.A."/>
            <person name="Young P.W."/>
            <person name="Sanders I.R."/>
            <person name="Henrissat B."/>
            <person name="Rensing S.A."/>
            <person name="Grigoriev I.V."/>
            <person name="Corradi N."/>
            <person name="Roux C."/>
            <person name="Martin F."/>
        </authorList>
    </citation>
    <scope>NUCLEOTIDE SEQUENCE [LARGE SCALE GENOMIC DNA]</scope>
    <source>
        <strain evidence="1 2">DAOM 197198</strain>
    </source>
</reference>
<reference evidence="1 2" key="2">
    <citation type="journal article" date="2018" name="New Phytol.">
        <title>High intraspecific genome diversity in the model arbuscular mycorrhizal symbiont Rhizophagus irregularis.</title>
        <authorList>
            <person name="Chen E.C.H."/>
            <person name="Morin E."/>
            <person name="Beaudet D."/>
            <person name="Noel J."/>
            <person name="Yildirir G."/>
            <person name="Ndikumana S."/>
            <person name="Charron P."/>
            <person name="St-Onge C."/>
            <person name="Giorgi J."/>
            <person name="Kruger M."/>
            <person name="Marton T."/>
            <person name="Ropars J."/>
            <person name="Grigoriev I.V."/>
            <person name="Hainaut M."/>
            <person name="Henrissat B."/>
            <person name="Roux C."/>
            <person name="Martin F."/>
            <person name="Corradi N."/>
        </authorList>
    </citation>
    <scope>NUCLEOTIDE SEQUENCE [LARGE SCALE GENOMIC DNA]</scope>
    <source>
        <strain evidence="1 2">DAOM 197198</strain>
    </source>
</reference>
<evidence type="ECO:0000313" key="2">
    <source>
        <dbReference type="Proteomes" id="UP000018888"/>
    </source>
</evidence>